<keyword evidence="8" id="KW-1185">Reference proteome</keyword>
<dbReference type="InterPro" id="IPR016166">
    <property type="entry name" value="FAD-bd_PCMH"/>
</dbReference>
<name>A0A4R8A0R7_9ACTN</name>
<evidence type="ECO:0000259" key="6">
    <source>
        <dbReference type="PROSITE" id="PS51387"/>
    </source>
</evidence>
<dbReference type="Pfam" id="PF01565">
    <property type="entry name" value="FAD_binding_4"/>
    <property type="match status" value="1"/>
</dbReference>
<dbReference type="InterPro" id="IPR006093">
    <property type="entry name" value="Oxy_OxRdtase_FAD_BS"/>
</dbReference>
<dbReference type="PANTHER" id="PTHR42973">
    <property type="entry name" value="BINDING OXIDOREDUCTASE, PUTATIVE (AFU_ORTHOLOGUE AFUA_1G17690)-RELATED"/>
    <property type="match status" value="1"/>
</dbReference>
<dbReference type="AlphaFoldDB" id="A0A4R8A0R7"/>
<proteinExistence type="inferred from homology"/>
<dbReference type="Gene3D" id="3.30.43.10">
    <property type="entry name" value="Uridine Diphospho-n-acetylenolpyruvylglucosamine Reductase, domain 2"/>
    <property type="match status" value="1"/>
</dbReference>
<accession>A0A4R8A0R7</accession>
<dbReference type="Gene3D" id="3.30.465.10">
    <property type="match status" value="1"/>
</dbReference>
<dbReference type="GO" id="GO:0071949">
    <property type="term" value="F:FAD binding"/>
    <property type="evidence" value="ECO:0007669"/>
    <property type="project" value="InterPro"/>
</dbReference>
<dbReference type="Proteomes" id="UP000295447">
    <property type="component" value="Unassembled WGS sequence"/>
</dbReference>
<dbReference type="SUPFAM" id="SSF56176">
    <property type="entry name" value="FAD-binding/transporter-associated domain-like"/>
    <property type="match status" value="1"/>
</dbReference>
<dbReference type="PANTHER" id="PTHR42973:SF39">
    <property type="entry name" value="FAD-BINDING PCMH-TYPE DOMAIN-CONTAINING PROTEIN"/>
    <property type="match status" value="1"/>
</dbReference>
<dbReference type="PROSITE" id="PS51387">
    <property type="entry name" value="FAD_PCMH"/>
    <property type="match status" value="1"/>
</dbReference>
<comment type="similarity">
    <text evidence="2">Belongs to the oxygen-dependent FAD-linked oxidoreductase family.</text>
</comment>
<reference evidence="7 8" key="1">
    <citation type="submission" date="2019-03" db="EMBL/GenBank/DDBJ databases">
        <title>Genomic Encyclopedia of Type Strains, Phase III (KMG-III): the genomes of soil and plant-associated and newly described type strains.</title>
        <authorList>
            <person name="Whitman W."/>
        </authorList>
    </citation>
    <scope>NUCLEOTIDE SEQUENCE [LARGE SCALE GENOMIC DNA]</scope>
    <source>
        <strain evidence="7 8">VKM Ac-2570</strain>
    </source>
</reference>
<dbReference type="InterPro" id="IPR016169">
    <property type="entry name" value="FAD-bd_PCMH_sub2"/>
</dbReference>
<keyword evidence="5" id="KW-0560">Oxidoreductase</keyword>
<feature type="domain" description="FAD-binding PCMH-type" evidence="6">
    <location>
        <begin position="40"/>
        <end position="210"/>
    </location>
</feature>
<comment type="cofactor">
    <cofactor evidence="1">
        <name>FAD</name>
        <dbReference type="ChEBI" id="CHEBI:57692"/>
    </cofactor>
</comment>
<dbReference type="EMBL" id="SODF01000001">
    <property type="protein sequence ID" value="TDW23141.1"/>
    <property type="molecule type" value="Genomic_DNA"/>
</dbReference>
<evidence type="ECO:0000256" key="2">
    <source>
        <dbReference type="ARBA" id="ARBA00005466"/>
    </source>
</evidence>
<comment type="caution">
    <text evidence="7">The sequence shown here is derived from an EMBL/GenBank/DDBJ whole genome shotgun (WGS) entry which is preliminary data.</text>
</comment>
<dbReference type="GO" id="GO:0016491">
    <property type="term" value="F:oxidoreductase activity"/>
    <property type="evidence" value="ECO:0007669"/>
    <property type="project" value="UniProtKB-KW"/>
</dbReference>
<sequence>MRESAVVRVGRGIDELREVVAGEVLADGDPEYLDAGRVIMNAGRPRVVVRCTGPADVVAALKYAEAEDLPIAVRSGGHHAAGLGTNDGGVVIDVRPMDQVQVLPDDIVRVGTGATWGHVAERLAKVGLAISSGDTASVGVGGLMAGGGIGWMVRKHGLAIDNVVSAEVVTADGSVRRVDAATEPELFWGVRGAAGSLGVVTSYDITAVRQQTVHFGTLLYPWTQAAQVMAGWAECMAGAPEALTSSLQLAPTMMADRQVPVAVMVCVSGDPDEVLEPLRNLGTLLTDNVAEVPYAEVFSDMSMPADWRPRIRNGFFDAWSPDLTDRLLEGRQRIPGLAMEIRALGGAFGAMPADATAFAHRDAQFMVNSVLMGTPEQQGSQAEDFDALWQTLRPNGAYMNFLSNPTDADLDSCYPEATRARLAALKQAVDPGHVFRSALSVPPRPEWTGGRRHLMRWAMRSRR</sequence>
<organism evidence="7 8">
    <name type="scientific">Kribbella kalugense</name>
    <dbReference type="NCBI Taxonomy" id="2512221"/>
    <lineage>
        <taxon>Bacteria</taxon>
        <taxon>Bacillati</taxon>
        <taxon>Actinomycetota</taxon>
        <taxon>Actinomycetes</taxon>
        <taxon>Propionibacteriales</taxon>
        <taxon>Kribbellaceae</taxon>
        <taxon>Kribbella</taxon>
    </lineage>
</organism>
<dbReference type="RefSeq" id="WP_134117507.1">
    <property type="nucleotide sequence ID" value="NZ_SODF01000001.1"/>
</dbReference>
<dbReference type="PROSITE" id="PS00862">
    <property type="entry name" value="OX2_COVAL_FAD"/>
    <property type="match status" value="1"/>
</dbReference>
<protein>
    <submittedName>
        <fullName evidence="7">FAD/FMN-containing dehydrogenase</fullName>
    </submittedName>
</protein>
<evidence type="ECO:0000256" key="1">
    <source>
        <dbReference type="ARBA" id="ARBA00001974"/>
    </source>
</evidence>
<gene>
    <name evidence="7" type="ORF">EV650_1992</name>
</gene>
<evidence type="ECO:0000256" key="5">
    <source>
        <dbReference type="ARBA" id="ARBA00023002"/>
    </source>
</evidence>
<dbReference type="Gene3D" id="3.40.462.20">
    <property type="match status" value="1"/>
</dbReference>
<dbReference type="InterPro" id="IPR036318">
    <property type="entry name" value="FAD-bd_PCMH-like_sf"/>
</dbReference>
<dbReference type="InterPro" id="IPR050416">
    <property type="entry name" value="FAD-linked_Oxidoreductase"/>
</dbReference>
<dbReference type="InterPro" id="IPR016167">
    <property type="entry name" value="FAD-bd_PCMH_sub1"/>
</dbReference>
<evidence type="ECO:0000256" key="3">
    <source>
        <dbReference type="ARBA" id="ARBA00022630"/>
    </source>
</evidence>
<evidence type="ECO:0000313" key="8">
    <source>
        <dbReference type="Proteomes" id="UP000295447"/>
    </source>
</evidence>
<evidence type="ECO:0000313" key="7">
    <source>
        <dbReference type="EMBL" id="TDW23141.1"/>
    </source>
</evidence>
<keyword evidence="3" id="KW-0285">Flavoprotein</keyword>
<evidence type="ECO:0000256" key="4">
    <source>
        <dbReference type="ARBA" id="ARBA00022827"/>
    </source>
</evidence>
<keyword evidence="4" id="KW-0274">FAD</keyword>
<dbReference type="InterPro" id="IPR006094">
    <property type="entry name" value="Oxid_FAD_bind_N"/>
</dbReference>
<dbReference type="OrthoDB" id="5169292at2"/>